<protein>
    <recommendedName>
        <fullName evidence="1">N-acetyltransferase domain-containing protein</fullName>
    </recommendedName>
</protein>
<dbReference type="PROSITE" id="PS51186">
    <property type="entry name" value="GNAT"/>
    <property type="match status" value="1"/>
</dbReference>
<keyword evidence="3" id="KW-1185">Reference proteome</keyword>
<dbReference type="InterPro" id="IPR000182">
    <property type="entry name" value="GNAT_dom"/>
</dbReference>
<dbReference type="SUPFAM" id="SSF55729">
    <property type="entry name" value="Acyl-CoA N-acyltransferases (Nat)"/>
    <property type="match status" value="1"/>
</dbReference>
<dbReference type="Pfam" id="PF00583">
    <property type="entry name" value="Acetyltransf_1"/>
    <property type="match status" value="1"/>
</dbReference>
<dbReference type="Gene3D" id="3.40.630.30">
    <property type="match status" value="1"/>
</dbReference>
<evidence type="ECO:0000259" key="1">
    <source>
        <dbReference type="PROSITE" id="PS51186"/>
    </source>
</evidence>
<feature type="domain" description="N-acetyltransferase" evidence="1">
    <location>
        <begin position="11"/>
        <end position="160"/>
    </location>
</feature>
<dbReference type="EMBL" id="BAAAHE010000005">
    <property type="protein sequence ID" value="GAA0606112.1"/>
    <property type="molecule type" value="Genomic_DNA"/>
</dbReference>
<name>A0ABN1G8A0_9ACTN</name>
<dbReference type="InterPro" id="IPR016181">
    <property type="entry name" value="Acyl_CoA_acyltransferase"/>
</dbReference>
<evidence type="ECO:0000313" key="2">
    <source>
        <dbReference type="EMBL" id="GAA0606112.1"/>
    </source>
</evidence>
<gene>
    <name evidence="2" type="ORF">GCM10009547_05080</name>
</gene>
<organism evidence="2 3">
    <name type="scientific">Sporichthya brevicatena</name>
    <dbReference type="NCBI Taxonomy" id="171442"/>
    <lineage>
        <taxon>Bacteria</taxon>
        <taxon>Bacillati</taxon>
        <taxon>Actinomycetota</taxon>
        <taxon>Actinomycetes</taxon>
        <taxon>Sporichthyales</taxon>
        <taxon>Sporichthyaceae</taxon>
        <taxon>Sporichthya</taxon>
    </lineage>
</organism>
<dbReference type="RefSeq" id="WP_344601251.1">
    <property type="nucleotide sequence ID" value="NZ_BAAAHE010000005.1"/>
</dbReference>
<evidence type="ECO:0000313" key="3">
    <source>
        <dbReference type="Proteomes" id="UP001500957"/>
    </source>
</evidence>
<proteinExistence type="predicted"/>
<reference evidence="3" key="1">
    <citation type="journal article" date="2019" name="Int. J. Syst. Evol. Microbiol.">
        <title>The Global Catalogue of Microorganisms (GCM) 10K type strain sequencing project: providing services to taxonomists for standard genome sequencing and annotation.</title>
        <authorList>
            <consortium name="The Broad Institute Genomics Platform"/>
            <consortium name="The Broad Institute Genome Sequencing Center for Infectious Disease"/>
            <person name="Wu L."/>
            <person name="Ma J."/>
        </authorList>
    </citation>
    <scope>NUCLEOTIDE SEQUENCE [LARGE SCALE GENOMIC DNA]</scope>
    <source>
        <strain evidence="3">JCM 10671</strain>
    </source>
</reference>
<dbReference type="Proteomes" id="UP001500957">
    <property type="component" value="Unassembled WGS sequence"/>
</dbReference>
<comment type="caution">
    <text evidence="2">The sequence shown here is derived from an EMBL/GenBank/DDBJ whole genome shotgun (WGS) entry which is preliminary data.</text>
</comment>
<sequence length="195" mass="21167">MITVEVRDELSEEESAELSALISSSAVYDEEAGFSTVDLQADLDDNHEVFQVLARSTPGFHGSEETPLVAYFRLSVDRAGGAVAQMLVKPEFRSLGIATLMIETLADRPGDGFAGTGAVSISCWARGNHPAAERMSRRFGAEVEGATWILYRGSEQLTVDPADEGAVLRARHDGFVHDQTDVRYVWRVPAVPLVG</sequence>
<accession>A0ABN1G8A0</accession>